<evidence type="ECO:0000313" key="3">
    <source>
        <dbReference type="Proteomes" id="UP000034536"/>
    </source>
</evidence>
<evidence type="ECO:0000256" key="1">
    <source>
        <dbReference type="SAM" id="Phobius"/>
    </source>
</evidence>
<feature type="transmembrane region" description="Helical" evidence="1">
    <location>
        <begin position="199"/>
        <end position="218"/>
    </location>
</feature>
<gene>
    <name evidence="2" type="ORF">UR89_C0035G0003</name>
</gene>
<keyword evidence="1" id="KW-1133">Transmembrane helix</keyword>
<accession>A0A0G0CW44</accession>
<dbReference type="AlphaFoldDB" id="A0A0G0CW44"/>
<feature type="transmembrane region" description="Helical" evidence="1">
    <location>
        <begin position="312"/>
        <end position="332"/>
    </location>
</feature>
<protein>
    <recommendedName>
        <fullName evidence="4">Membrane protein 6-pyruvoyl-tetrahydropterin synthase-related domain-containing protein</fullName>
    </recommendedName>
</protein>
<feature type="transmembrane region" description="Helical" evidence="1">
    <location>
        <begin position="344"/>
        <end position="364"/>
    </location>
</feature>
<feature type="transmembrane region" description="Helical" evidence="1">
    <location>
        <begin position="94"/>
        <end position="114"/>
    </location>
</feature>
<proteinExistence type="predicted"/>
<name>A0A0G0CW44_9BACT</name>
<keyword evidence="1" id="KW-0812">Transmembrane</keyword>
<feature type="transmembrane region" description="Helical" evidence="1">
    <location>
        <begin position="12"/>
        <end position="28"/>
    </location>
</feature>
<feature type="transmembrane region" description="Helical" evidence="1">
    <location>
        <begin position="230"/>
        <end position="252"/>
    </location>
</feature>
<evidence type="ECO:0000313" key="2">
    <source>
        <dbReference type="EMBL" id="KKP86059.1"/>
    </source>
</evidence>
<feature type="transmembrane region" description="Helical" evidence="1">
    <location>
        <begin position="146"/>
        <end position="164"/>
    </location>
</feature>
<reference evidence="2 3" key="1">
    <citation type="journal article" date="2015" name="Nature">
        <title>rRNA introns, odd ribosomes, and small enigmatic genomes across a large radiation of phyla.</title>
        <authorList>
            <person name="Brown C.T."/>
            <person name="Hug L.A."/>
            <person name="Thomas B.C."/>
            <person name="Sharon I."/>
            <person name="Castelle C.J."/>
            <person name="Singh A."/>
            <person name="Wilkins M.J."/>
            <person name="Williams K.H."/>
            <person name="Banfield J.F."/>
        </authorList>
    </citation>
    <scope>NUCLEOTIDE SEQUENCE [LARGE SCALE GENOMIC DNA]</scope>
</reference>
<feature type="transmembrane region" description="Helical" evidence="1">
    <location>
        <begin position="384"/>
        <end position="404"/>
    </location>
</feature>
<dbReference type="Proteomes" id="UP000034536">
    <property type="component" value="Unassembled WGS sequence"/>
</dbReference>
<keyword evidence="1" id="KW-0472">Membrane</keyword>
<feature type="transmembrane region" description="Helical" evidence="1">
    <location>
        <begin position="121"/>
        <end position="140"/>
    </location>
</feature>
<feature type="transmembrane region" description="Helical" evidence="1">
    <location>
        <begin position="411"/>
        <end position="432"/>
    </location>
</feature>
<evidence type="ECO:0008006" key="4">
    <source>
        <dbReference type="Google" id="ProtNLM"/>
    </source>
</evidence>
<organism evidence="2 3">
    <name type="scientific">Candidatus Roizmanbacteria bacterium GW2011_GWA2_35_8</name>
    <dbReference type="NCBI Taxonomy" id="1618479"/>
    <lineage>
        <taxon>Bacteria</taxon>
        <taxon>Candidatus Roizmaniibacteriota</taxon>
    </lineage>
</organism>
<dbReference type="EMBL" id="LBQX01000035">
    <property type="protein sequence ID" value="KKP86059.1"/>
    <property type="molecule type" value="Genomic_DNA"/>
</dbReference>
<comment type="caution">
    <text evidence="2">The sequence shown here is derived from an EMBL/GenBank/DDBJ whole genome shotgun (WGS) entry which is preliminary data.</text>
</comment>
<feature type="transmembrane region" description="Helical" evidence="1">
    <location>
        <begin position="922"/>
        <end position="943"/>
    </location>
</feature>
<feature type="transmembrane region" description="Helical" evidence="1">
    <location>
        <begin position="176"/>
        <end position="193"/>
    </location>
</feature>
<sequence length="947" mass="109665">MKNFLNKYKYQLLLFFITIFLFWINYSPGTNLSGWDNLQTELNPGLAVKRAVFSVWEEYQSFGLVAGMAHAADLVRASFLWVMSFILPQNMIRYFYHFFMLLLGGMGAMGLIGLMGLSQPIAFFGALFYMLNLGTLQIFYVPFESFSTFFAFLPWGIWSFIRILKQVQNNKHITRKSWLIFCLINILGTPSFYTQQLFAVYMLILGCISLGFLLNSSYKTTASKLILIKKILLFFVLIFVINSFWILPQIYFLKSNGGWITQSKSNQIATEDTLYQNLEKGTLVNFIRLEGFYFDLKGINNTSLFAPWKDHFSGIFGLLPYAFAGLMILGLLKTIQEKKFEFVLIFVLCATTLLLATPPFSWINQLVRQIPIINQIFRSPFTKFIIPYSLVFSFFVALGIKTIVTKKNSLVYLLICLFIILYSLPSFKGYFISPEMKVKIPSDYIQVMDYFKTEGKDKRIALLPDYTFWGWFFHKWGYNGSGFLWYGIEQPIVSRTFDVWSSKSESYFWEQKQALEAENLDQYEKVLDKYNIDYLILDKSLIPVVSSNKSLAVDRIEDILSKSQKITHIFSGENISLFQVNHLQKINSFVSVASNLPSIGPKVTITTQDQGYLENENYLNNIDFDIYYPFADLTTQTRIKDKKWNLEEYLNSFSVSSKIDFGPNNYSLQLQSNSKSVLTIDQEPVDFKLNFSSTYTDTKIKINFEKLLIKPFDLSKFESNSNEFAVTAPELPQKYGYLIKIRSKNIKGSPLFFYIIDGTKKQSVIEEKLRNETEYFILPNKFEYGLGYSFVFQNKSYENHPSENILEEVSVYLFPYKELKEMKLVKNNLSSADVGFSNDFETKKYGYFNYKVTANSGNIIILNQSFDKGWVAFSDGKILEHVLVNNWANGWKLVASDQWLVNSENKADLTTNHQSLVTIIFWPQYLEFLGFILLGGTFLRILLIKED</sequence>